<dbReference type="GO" id="GO:0005634">
    <property type="term" value="C:nucleus"/>
    <property type="evidence" value="ECO:0007669"/>
    <property type="project" value="UniProtKB-SubCell"/>
</dbReference>
<dbReference type="SUPFAM" id="SSF48371">
    <property type="entry name" value="ARM repeat"/>
    <property type="match status" value="1"/>
</dbReference>
<evidence type="ECO:0000259" key="6">
    <source>
        <dbReference type="Pfam" id="PF08167"/>
    </source>
</evidence>
<feature type="compositionally biased region" description="Polar residues" evidence="5">
    <location>
        <begin position="730"/>
        <end position="742"/>
    </location>
</feature>
<evidence type="ECO:0000313" key="8">
    <source>
        <dbReference type="Proteomes" id="UP000054342"/>
    </source>
</evidence>
<dbReference type="PANTHER" id="PTHR34105">
    <property type="entry name" value="PROLINE-, GLUTAMIC ACID- AND LEUCINE-RICH PROTEIN 1"/>
    <property type="match status" value="1"/>
</dbReference>
<evidence type="ECO:0000313" key="7">
    <source>
        <dbReference type="EMBL" id="KIW51642.1"/>
    </source>
</evidence>
<accession>A0A0D2CP04</accession>
<dbReference type="STRING" id="348802.A0A0D2CP04"/>
<dbReference type="InterPro" id="IPR012583">
    <property type="entry name" value="RIX1_N"/>
</dbReference>
<feature type="domain" description="Pre-rRNA-processing protein RIX1 N-terminal" evidence="6">
    <location>
        <begin position="7"/>
        <end position="211"/>
    </location>
</feature>
<keyword evidence="8" id="KW-1185">Reference proteome</keyword>
<feature type="region of interest" description="Disordered" evidence="5">
    <location>
        <begin position="633"/>
        <end position="665"/>
    </location>
</feature>
<dbReference type="GeneID" id="25332252"/>
<dbReference type="OrthoDB" id="20900at2759"/>
<feature type="compositionally biased region" description="Acidic residues" evidence="5">
    <location>
        <begin position="607"/>
        <end position="617"/>
    </location>
</feature>
<protein>
    <recommendedName>
        <fullName evidence="3">Pre-rRNA-processing protein RIX1</fullName>
    </recommendedName>
</protein>
<evidence type="ECO:0000256" key="4">
    <source>
        <dbReference type="ARBA" id="ARBA00023242"/>
    </source>
</evidence>
<evidence type="ECO:0000256" key="1">
    <source>
        <dbReference type="ARBA" id="ARBA00004123"/>
    </source>
</evidence>
<feature type="region of interest" description="Disordered" evidence="5">
    <location>
        <begin position="679"/>
        <end position="789"/>
    </location>
</feature>
<organism evidence="7 8">
    <name type="scientific">Exophiala xenobiotica</name>
    <dbReference type="NCBI Taxonomy" id="348802"/>
    <lineage>
        <taxon>Eukaryota</taxon>
        <taxon>Fungi</taxon>
        <taxon>Dikarya</taxon>
        <taxon>Ascomycota</taxon>
        <taxon>Pezizomycotina</taxon>
        <taxon>Eurotiomycetes</taxon>
        <taxon>Chaetothyriomycetidae</taxon>
        <taxon>Chaetothyriales</taxon>
        <taxon>Herpotrichiellaceae</taxon>
        <taxon>Exophiala</taxon>
    </lineage>
</organism>
<comment type="subcellular location">
    <subcellularLocation>
        <location evidence="1">Nucleus</location>
    </subcellularLocation>
</comment>
<dbReference type="HOGENOM" id="CLU_016392_1_0_1"/>
<proteinExistence type="inferred from homology"/>
<dbReference type="InterPro" id="IPR016024">
    <property type="entry name" value="ARM-type_fold"/>
</dbReference>
<dbReference type="EMBL" id="KN847322">
    <property type="protein sequence ID" value="KIW51642.1"/>
    <property type="molecule type" value="Genomic_DNA"/>
</dbReference>
<dbReference type="RefSeq" id="XP_013312226.1">
    <property type="nucleotide sequence ID" value="XM_013456772.1"/>
</dbReference>
<dbReference type="AlphaFoldDB" id="A0A0D2CP04"/>
<dbReference type="Pfam" id="PF08167">
    <property type="entry name" value="RIX1"/>
    <property type="match status" value="1"/>
</dbReference>
<keyword evidence="4" id="KW-0539">Nucleus</keyword>
<evidence type="ECO:0000256" key="2">
    <source>
        <dbReference type="ARBA" id="ARBA00010511"/>
    </source>
</evidence>
<reference evidence="7 8" key="1">
    <citation type="submission" date="2015-01" db="EMBL/GenBank/DDBJ databases">
        <title>The Genome Sequence of Exophiala xenobiotica CBS118157.</title>
        <authorList>
            <consortium name="The Broad Institute Genomics Platform"/>
            <person name="Cuomo C."/>
            <person name="de Hoog S."/>
            <person name="Gorbushina A."/>
            <person name="Stielow B."/>
            <person name="Teixiera M."/>
            <person name="Abouelleil A."/>
            <person name="Chapman S.B."/>
            <person name="Priest M."/>
            <person name="Young S.K."/>
            <person name="Wortman J."/>
            <person name="Nusbaum C."/>
            <person name="Birren B."/>
        </authorList>
    </citation>
    <scope>NUCLEOTIDE SEQUENCE [LARGE SCALE GENOMIC DNA]</scope>
    <source>
        <strain evidence="7 8">CBS 118157</strain>
    </source>
</reference>
<name>A0A0D2CP04_9EURO</name>
<feature type="compositionally biased region" description="Acidic residues" evidence="5">
    <location>
        <begin position="764"/>
        <end position="789"/>
    </location>
</feature>
<comment type="similarity">
    <text evidence="2">Belongs to the RIX1/PELP1 family.</text>
</comment>
<evidence type="ECO:0000256" key="5">
    <source>
        <dbReference type="SAM" id="MobiDB-lite"/>
    </source>
</evidence>
<sequence>MQHESALRAISNRLIVTPIDELPRIAGFLATQLANCPLNEHFTNTKGSNSSVSAHKLKTRISSLLQDRSAAGRFTAVVLIKAVIDNGGENVLRASDSWARGLLNCLNKPDPIEVKKLYLITLTRIFILTQNDQTLLREITTPLLPNFIKASLGLIRPINVQKGAGSKALSSPLLAPVLECWTRLLPRHASVFRPFLNQLRPICLSLVADAESPSRDRDLAIQLLCLLLLSAPRNTVVQEWIQMANNLTKAAHSTASTLFRAVIEEHESNDSSIQIITGKQNFSKEQKQVEVDLAGLHPWAGIHEGSDRLAALLSWLTCLTSTSTSESMLLPIGAILDLTSRIMSVTVPATKAGAADDLRYRKEASREEKEELWTHLPEVHIACLDLLHSLFSSYGQVLSPVQRTNVNQLLEIFENMSWHQDIRSGVYKVFSYLLGRIDLSNLEIHREAFAELLEHCCNDLKLGFAESVNNTSSPMKNGDIQLTSRSIPGGIRETVASFSCRRSDVFQTAWVLLSQALRYCPAALVSKRTRSEMDRIAVLLDHGDAMLSSILNPVLSKEGKPASASSLPFVVRSAADDIAVEALLRPRMPFIAIESGETERRSSQDGADGEDEGDEESDTRMDTDILSQLEDSLEQQQNGTLEPQEGRPGGSSGPRDVPLNGGQSSGAQKRLIDAVDSSLLGGNALPSGAPDSRESKRPRSGASLEDTTLPKVQENSNEATAGKYPMAQSLEVTAVSSQGHQSQVERQDISMMSNTPVPSGPLVDDADSDDSEIPAIDPELDTDEEEDLE</sequence>
<evidence type="ECO:0000256" key="3">
    <source>
        <dbReference type="ARBA" id="ARBA00021502"/>
    </source>
</evidence>
<dbReference type="GO" id="GO:0006364">
    <property type="term" value="P:rRNA processing"/>
    <property type="evidence" value="ECO:0007669"/>
    <property type="project" value="TreeGrafter"/>
</dbReference>
<dbReference type="Proteomes" id="UP000054342">
    <property type="component" value="Unassembled WGS sequence"/>
</dbReference>
<dbReference type="PANTHER" id="PTHR34105:SF1">
    <property type="entry name" value="PROLINE-, GLUTAMIC ACID- AND LEUCINE-RICH PROTEIN 1"/>
    <property type="match status" value="1"/>
</dbReference>
<gene>
    <name evidence="7" type="ORF">PV05_10344</name>
</gene>
<feature type="region of interest" description="Disordered" evidence="5">
    <location>
        <begin position="594"/>
        <end position="620"/>
    </location>
</feature>